<protein>
    <submittedName>
        <fullName evidence="3">3-oxoacid CoA-transferase subunit B</fullName>
    </submittedName>
</protein>
<proteinExistence type="inferred from homology"/>
<dbReference type="NCBIfam" id="TIGR02428">
    <property type="entry name" value="pcaJ_scoB_fam"/>
    <property type="match status" value="1"/>
</dbReference>
<gene>
    <name evidence="3" type="ORF">SAMN05443637_11060</name>
</gene>
<dbReference type="EMBL" id="FRAP01000010">
    <property type="protein sequence ID" value="SHK68251.1"/>
    <property type="molecule type" value="Genomic_DNA"/>
</dbReference>
<accession>A0A1M6UGF4</accession>
<dbReference type="PROSITE" id="PS01274">
    <property type="entry name" value="COA_TRANSF_2"/>
    <property type="match status" value="1"/>
</dbReference>
<keyword evidence="4" id="KW-1185">Reference proteome</keyword>
<dbReference type="Gene3D" id="3.40.1080.10">
    <property type="entry name" value="Glutaconate Coenzyme A-transferase"/>
    <property type="match status" value="1"/>
</dbReference>
<reference evidence="3 4" key="1">
    <citation type="submission" date="2016-11" db="EMBL/GenBank/DDBJ databases">
        <authorList>
            <person name="Jaros S."/>
            <person name="Januszkiewicz K."/>
            <person name="Wedrychowicz H."/>
        </authorList>
    </citation>
    <scope>NUCLEOTIDE SEQUENCE [LARGE SCALE GENOMIC DNA]</scope>
    <source>
        <strain evidence="3 4">DSM 43832</strain>
    </source>
</reference>
<evidence type="ECO:0000256" key="2">
    <source>
        <dbReference type="ARBA" id="ARBA00022679"/>
    </source>
</evidence>
<dbReference type="RefSeq" id="WP_281688839.1">
    <property type="nucleotide sequence ID" value="NZ_CALGVN010000001.1"/>
</dbReference>
<dbReference type="STRING" id="1848.SAMN05443637_11060"/>
<organism evidence="3 4">
    <name type="scientific">Pseudonocardia thermophila</name>
    <dbReference type="NCBI Taxonomy" id="1848"/>
    <lineage>
        <taxon>Bacteria</taxon>
        <taxon>Bacillati</taxon>
        <taxon>Actinomycetota</taxon>
        <taxon>Actinomycetes</taxon>
        <taxon>Pseudonocardiales</taxon>
        <taxon>Pseudonocardiaceae</taxon>
        <taxon>Pseudonocardia</taxon>
    </lineage>
</organism>
<dbReference type="Pfam" id="PF01144">
    <property type="entry name" value="CoA_trans"/>
    <property type="match status" value="1"/>
</dbReference>
<dbReference type="AlphaFoldDB" id="A0A1M6UGF4"/>
<dbReference type="InterPro" id="IPR004164">
    <property type="entry name" value="CoA_transf_AS"/>
</dbReference>
<evidence type="ECO:0000313" key="4">
    <source>
        <dbReference type="Proteomes" id="UP000184363"/>
    </source>
</evidence>
<dbReference type="GO" id="GO:0008410">
    <property type="term" value="F:CoA-transferase activity"/>
    <property type="evidence" value="ECO:0007669"/>
    <property type="project" value="InterPro"/>
</dbReference>
<dbReference type="SMART" id="SM00882">
    <property type="entry name" value="CoA_trans"/>
    <property type="match status" value="1"/>
</dbReference>
<sequence>MTVQPEAPPIGRTRAEIAARVAEDLNDGDYVNVGLGIPLLVPDHVAPDKQVLFHSENGLLGMGPAPAEHERDPDLTEAGKGFTTAVAGAAIFDSAVSFALIRGGRLTATIMGALQVSASGDLANWYVPGRRPGVGGAMDLVQGARTVWIAMEHVDRTGAPKIVERCTLPLTGRGVVDRIYTDLAVLDVTPAGLVLTELAPGVDVATVRAATGAPFAVAAGVGETGR</sequence>
<dbReference type="PANTHER" id="PTHR13707">
    <property type="entry name" value="KETOACID-COENZYME A TRANSFERASE"/>
    <property type="match status" value="1"/>
</dbReference>
<evidence type="ECO:0000256" key="1">
    <source>
        <dbReference type="ARBA" id="ARBA00007047"/>
    </source>
</evidence>
<name>A0A1M6UGF4_PSETH</name>
<evidence type="ECO:0000313" key="3">
    <source>
        <dbReference type="EMBL" id="SHK68251.1"/>
    </source>
</evidence>
<dbReference type="Proteomes" id="UP000184363">
    <property type="component" value="Unassembled WGS sequence"/>
</dbReference>
<comment type="similarity">
    <text evidence="1">Belongs to the 3-oxoacid CoA-transferase subunit B family.</text>
</comment>
<keyword evidence="2 3" id="KW-0808">Transferase</keyword>
<dbReference type="SUPFAM" id="SSF100950">
    <property type="entry name" value="NagB/RpiA/CoA transferase-like"/>
    <property type="match status" value="1"/>
</dbReference>
<dbReference type="PANTHER" id="PTHR13707:SF57">
    <property type="entry name" value="SUCCINYL-COA:3-KETOACID COENZYME A TRANSFERASE SUBUNIT B-RELATED"/>
    <property type="match status" value="1"/>
</dbReference>
<dbReference type="InterPro" id="IPR037171">
    <property type="entry name" value="NagB/RpiA_transferase-like"/>
</dbReference>
<dbReference type="InterPro" id="IPR004165">
    <property type="entry name" value="CoA_trans_fam_I"/>
</dbReference>
<dbReference type="InterPro" id="IPR012791">
    <property type="entry name" value="3-oxoacid_CoA-transf_B"/>
</dbReference>